<protein>
    <submittedName>
        <fullName evidence="2">Uncharacterized protein</fullName>
    </submittedName>
</protein>
<accession>A0A7S3V1N1</accession>
<organism evidence="2">
    <name type="scientific">Aplanochytrium stocchinoi</name>
    <dbReference type="NCBI Taxonomy" id="215587"/>
    <lineage>
        <taxon>Eukaryota</taxon>
        <taxon>Sar</taxon>
        <taxon>Stramenopiles</taxon>
        <taxon>Bigyra</taxon>
        <taxon>Labyrinthulomycetes</taxon>
        <taxon>Thraustochytrida</taxon>
        <taxon>Thraustochytriidae</taxon>
        <taxon>Aplanochytrium</taxon>
    </lineage>
</organism>
<feature type="compositionally biased region" description="Polar residues" evidence="1">
    <location>
        <begin position="46"/>
        <end position="61"/>
    </location>
</feature>
<name>A0A7S3V1N1_9STRA</name>
<dbReference type="AlphaFoldDB" id="A0A7S3V1N1"/>
<sequence>MGTPGRDITNEKRSRTARQKGKENSLCSGRVTRSKTRKSVEKQKGKINTSSFCAGTQTKENVNVGDKTKEQERKQKDVDVEIHSEAPTIGKENNGTASTRASDDSQKTRKCSAAKSNSFLFRKRSRKTKFNLSDEQEKQLQRMRNHFEQVDDFQLKVRTKWNKRSEY</sequence>
<feature type="region of interest" description="Disordered" evidence="1">
    <location>
        <begin position="1"/>
        <end position="118"/>
    </location>
</feature>
<evidence type="ECO:0000256" key="1">
    <source>
        <dbReference type="SAM" id="MobiDB-lite"/>
    </source>
</evidence>
<feature type="compositionally biased region" description="Basic and acidic residues" evidence="1">
    <location>
        <begin position="66"/>
        <end position="84"/>
    </location>
</feature>
<proteinExistence type="predicted"/>
<feature type="compositionally biased region" description="Polar residues" evidence="1">
    <location>
        <begin position="91"/>
        <end position="100"/>
    </location>
</feature>
<dbReference type="EMBL" id="HBIN01020916">
    <property type="protein sequence ID" value="CAE0446007.1"/>
    <property type="molecule type" value="Transcribed_RNA"/>
</dbReference>
<gene>
    <name evidence="2" type="ORF">ASTO00021_LOCUS16013</name>
</gene>
<reference evidence="2" key="1">
    <citation type="submission" date="2021-01" db="EMBL/GenBank/DDBJ databases">
        <authorList>
            <person name="Corre E."/>
            <person name="Pelletier E."/>
            <person name="Niang G."/>
            <person name="Scheremetjew M."/>
            <person name="Finn R."/>
            <person name="Kale V."/>
            <person name="Holt S."/>
            <person name="Cochrane G."/>
            <person name="Meng A."/>
            <person name="Brown T."/>
            <person name="Cohen L."/>
        </authorList>
    </citation>
    <scope>NUCLEOTIDE SEQUENCE</scope>
    <source>
        <strain evidence="2">GSBS06</strain>
    </source>
</reference>
<evidence type="ECO:0000313" key="2">
    <source>
        <dbReference type="EMBL" id="CAE0446007.1"/>
    </source>
</evidence>